<evidence type="ECO:0000313" key="4">
    <source>
        <dbReference type="Proteomes" id="UP000628710"/>
    </source>
</evidence>
<dbReference type="PANTHER" id="PTHR30041:SF8">
    <property type="entry name" value="PROTEIN YFFB"/>
    <property type="match status" value="1"/>
</dbReference>
<dbReference type="SUPFAM" id="SSF52833">
    <property type="entry name" value="Thioredoxin-like"/>
    <property type="match status" value="1"/>
</dbReference>
<evidence type="ECO:0000256" key="1">
    <source>
        <dbReference type="ARBA" id="ARBA00007198"/>
    </source>
</evidence>
<accession>A0A934MWP4</accession>
<dbReference type="InterPro" id="IPR036249">
    <property type="entry name" value="Thioredoxin-like_sf"/>
</dbReference>
<sequence>MIKIYGIKNCDTMKKAFRWLDDNKIEYVFHDYKKDGLDESKAKAWIEQLGWETVINKRGTTWRKLEDDVKISMDNEKAVATIVNQTSMIKRPLIEVSDQLILGFNTEDYSKHLI</sequence>
<reference evidence="3" key="1">
    <citation type="submission" date="2020-12" db="EMBL/GenBank/DDBJ databases">
        <title>Marinomonas arctica sp. nov., a psychrotolerant bacterium isolated from the Arctic.</title>
        <authorList>
            <person name="Zhang Y."/>
        </authorList>
    </citation>
    <scope>NUCLEOTIDE SEQUENCE</scope>
    <source>
        <strain evidence="3">C1424</strain>
    </source>
</reference>
<name>A0A934MWP4_9GAMM</name>
<evidence type="ECO:0000256" key="2">
    <source>
        <dbReference type="PROSITE-ProRule" id="PRU01282"/>
    </source>
</evidence>
<dbReference type="Pfam" id="PF03960">
    <property type="entry name" value="ArsC"/>
    <property type="match status" value="1"/>
</dbReference>
<organism evidence="3 4">
    <name type="scientific">Marinomonas transparens</name>
    <dbReference type="NCBI Taxonomy" id="2795388"/>
    <lineage>
        <taxon>Bacteria</taxon>
        <taxon>Pseudomonadati</taxon>
        <taxon>Pseudomonadota</taxon>
        <taxon>Gammaproteobacteria</taxon>
        <taxon>Oceanospirillales</taxon>
        <taxon>Oceanospirillaceae</taxon>
        <taxon>Marinomonas</taxon>
    </lineage>
</organism>
<dbReference type="AlphaFoldDB" id="A0A934MWP4"/>
<dbReference type="NCBIfam" id="NF008107">
    <property type="entry name" value="PRK10853.1"/>
    <property type="match status" value="1"/>
</dbReference>
<dbReference type="PROSITE" id="PS51353">
    <property type="entry name" value="ARSC"/>
    <property type="match status" value="1"/>
</dbReference>
<dbReference type="Gene3D" id="3.40.30.10">
    <property type="entry name" value="Glutaredoxin"/>
    <property type="match status" value="1"/>
</dbReference>
<dbReference type="InterPro" id="IPR006504">
    <property type="entry name" value="Tscrpt_reg_Spx/MgsR"/>
</dbReference>
<protein>
    <submittedName>
        <fullName evidence="3">ArsC family reductase</fullName>
    </submittedName>
</protein>
<proteinExistence type="inferred from homology"/>
<keyword evidence="4" id="KW-1185">Reference proteome</keyword>
<dbReference type="CDD" id="cd03035">
    <property type="entry name" value="ArsC_Yffb"/>
    <property type="match status" value="1"/>
</dbReference>
<dbReference type="EMBL" id="JAEMNX010000012">
    <property type="protein sequence ID" value="MBJ7538389.1"/>
    <property type="molecule type" value="Genomic_DNA"/>
</dbReference>
<dbReference type="InterPro" id="IPR006660">
    <property type="entry name" value="Arsenate_reductase-like"/>
</dbReference>
<gene>
    <name evidence="3" type="ORF">I8J31_11960</name>
</gene>
<dbReference type="PANTHER" id="PTHR30041">
    <property type="entry name" value="ARSENATE REDUCTASE"/>
    <property type="match status" value="1"/>
</dbReference>
<dbReference type="Proteomes" id="UP000628710">
    <property type="component" value="Unassembled WGS sequence"/>
</dbReference>
<comment type="caution">
    <text evidence="3">The sequence shown here is derived from an EMBL/GenBank/DDBJ whole genome shotgun (WGS) entry which is preliminary data.</text>
</comment>
<comment type="similarity">
    <text evidence="1 2">Belongs to the ArsC family.</text>
</comment>
<dbReference type="NCBIfam" id="TIGR01617">
    <property type="entry name" value="arsC_related"/>
    <property type="match status" value="1"/>
</dbReference>
<evidence type="ECO:0000313" key="3">
    <source>
        <dbReference type="EMBL" id="MBJ7538389.1"/>
    </source>
</evidence>
<dbReference type="RefSeq" id="WP_199468794.1">
    <property type="nucleotide sequence ID" value="NZ_JAEMNX010000012.1"/>
</dbReference>